<keyword evidence="5" id="KW-0843">Virulence</keyword>
<evidence type="ECO:0000256" key="3">
    <source>
        <dbReference type="ARBA" id="ARBA00022692"/>
    </source>
</evidence>
<comment type="pathway">
    <text evidence="2">Mycotoxin biosynthesis.</text>
</comment>
<accession>A0AA40BE30</accession>
<keyword evidence="6" id="KW-0472">Membrane</keyword>
<feature type="region of interest" description="Disordered" evidence="9">
    <location>
        <begin position="193"/>
        <end position="212"/>
    </location>
</feature>
<sequence length="212" mass="24861">MVEYVPVRFRRAFGKDLSPYQGWPDDEKDDLWEELYSYGASIHIDGQAAERLHDKTERAPVPGFEDRYVVGIDVFHQLHCLNMIRMGLFPGRYNTSMKRPDGTINYLQWLHMDHCIESLRQSITCHSDISVFTYWWLESKKVMEPELGTMHVCRNFSRIRAWAFDRFLNLEDRRKHVENGRIVNYAGWGPNPENAPGVEEAPRGWKSNVADL</sequence>
<keyword evidence="7" id="KW-0325">Glycoprotein</keyword>
<name>A0AA40BE30_9PEZI</name>
<evidence type="ECO:0000256" key="2">
    <source>
        <dbReference type="ARBA" id="ARBA00004685"/>
    </source>
</evidence>
<keyword evidence="4" id="KW-1133">Transmembrane helix</keyword>
<evidence type="ECO:0000256" key="8">
    <source>
        <dbReference type="ARBA" id="ARBA00035112"/>
    </source>
</evidence>
<dbReference type="EMBL" id="JAUKTV010000008">
    <property type="protein sequence ID" value="KAK0732542.1"/>
    <property type="molecule type" value="Genomic_DNA"/>
</dbReference>
<dbReference type="Proteomes" id="UP001172159">
    <property type="component" value="Unassembled WGS sequence"/>
</dbReference>
<dbReference type="AlphaFoldDB" id="A0AA40BE30"/>
<comment type="similarity">
    <text evidence="8">Belongs to the ustYa family.</text>
</comment>
<dbReference type="Pfam" id="PF11807">
    <property type="entry name" value="UstYa"/>
    <property type="match status" value="1"/>
</dbReference>
<evidence type="ECO:0000256" key="1">
    <source>
        <dbReference type="ARBA" id="ARBA00004167"/>
    </source>
</evidence>
<dbReference type="GO" id="GO:0043386">
    <property type="term" value="P:mycotoxin biosynthetic process"/>
    <property type="evidence" value="ECO:0007669"/>
    <property type="project" value="InterPro"/>
</dbReference>
<evidence type="ECO:0000313" key="10">
    <source>
        <dbReference type="EMBL" id="KAK0732542.1"/>
    </source>
</evidence>
<dbReference type="PANTHER" id="PTHR33365">
    <property type="entry name" value="YALI0B05434P"/>
    <property type="match status" value="1"/>
</dbReference>
<evidence type="ECO:0000313" key="11">
    <source>
        <dbReference type="Proteomes" id="UP001172159"/>
    </source>
</evidence>
<keyword evidence="11" id="KW-1185">Reference proteome</keyword>
<evidence type="ECO:0000256" key="4">
    <source>
        <dbReference type="ARBA" id="ARBA00022989"/>
    </source>
</evidence>
<dbReference type="PANTHER" id="PTHR33365:SF4">
    <property type="entry name" value="CYCLOCHLOROTINE BIOSYNTHESIS PROTEIN O"/>
    <property type="match status" value="1"/>
</dbReference>
<comment type="subcellular location">
    <subcellularLocation>
        <location evidence="1">Membrane</location>
        <topology evidence="1">Single-pass membrane protein</topology>
    </subcellularLocation>
</comment>
<gene>
    <name evidence="10" type="ORF">B0T21DRAFT_369172</name>
</gene>
<evidence type="ECO:0000256" key="6">
    <source>
        <dbReference type="ARBA" id="ARBA00023136"/>
    </source>
</evidence>
<evidence type="ECO:0000256" key="7">
    <source>
        <dbReference type="ARBA" id="ARBA00023180"/>
    </source>
</evidence>
<protein>
    <submittedName>
        <fullName evidence="10">Tat pathway signal sequence</fullName>
    </submittedName>
</protein>
<dbReference type="GO" id="GO:0016020">
    <property type="term" value="C:membrane"/>
    <property type="evidence" value="ECO:0007669"/>
    <property type="project" value="UniProtKB-SubCell"/>
</dbReference>
<organism evidence="10 11">
    <name type="scientific">Apiosordaria backusii</name>
    <dbReference type="NCBI Taxonomy" id="314023"/>
    <lineage>
        <taxon>Eukaryota</taxon>
        <taxon>Fungi</taxon>
        <taxon>Dikarya</taxon>
        <taxon>Ascomycota</taxon>
        <taxon>Pezizomycotina</taxon>
        <taxon>Sordariomycetes</taxon>
        <taxon>Sordariomycetidae</taxon>
        <taxon>Sordariales</taxon>
        <taxon>Lasiosphaeriaceae</taxon>
        <taxon>Apiosordaria</taxon>
    </lineage>
</organism>
<proteinExistence type="inferred from homology"/>
<comment type="caution">
    <text evidence="10">The sequence shown here is derived from an EMBL/GenBank/DDBJ whole genome shotgun (WGS) entry which is preliminary data.</text>
</comment>
<dbReference type="InterPro" id="IPR021765">
    <property type="entry name" value="UstYa-like"/>
</dbReference>
<reference evidence="10" key="1">
    <citation type="submission" date="2023-06" db="EMBL/GenBank/DDBJ databases">
        <title>Genome-scale phylogeny and comparative genomics of the fungal order Sordariales.</title>
        <authorList>
            <consortium name="Lawrence Berkeley National Laboratory"/>
            <person name="Hensen N."/>
            <person name="Bonometti L."/>
            <person name="Westerberg I."/>
            <person name="Brannstrom I.O."/>
            <person name="Guillou S."/>
            <person name="Cros-Aarteil S."/>
            <person name="Calhoun S."/>
            <person name="Haridas S."/>
            <person name="Kuo A."/>
            <person name="Mondo S."/>
            <person name="Pangilinan J."/>
            <person name="Riley R."/>
            <person name="Labutti K."/>
            <person name="Andreopoulos B."/>
            <person name="Lipzen A."/>
            <person name="Chen C."/>
            <person name="Yanf M."/>
            <person name="Daum C."/>
            <person name="Ng V."/>
            <person name="Clum A."/>
            <person name="Steindorff A."/>
            <person name="Ohm R."/>
            <person name="Martin F."/>
            <person name="Silar P."/>
            <person name="Natvig D."/>
            <person name="Lalanne C."/>
            <person name="Gautier V."/>
            <person name="Ament-Velasquez S.L."/>
            <person name="Kruys A."/>
            <person name="Hutchinson M.I."/>
            <person name="Powell A.J."/>
            <person name="Barry K."/>
            <person name="Miller A.N."/>
            <person name="Grigoriev I.V."/>
            <person name="Debuchy R."/>
            <person name="Gladieux P."/>
            <person name="Thoren M.H."/>
            <person name="Johannesson H."/>
        </authorList>
    </citation>
    <scope>NUCLEOTIDE SEQUENCE</scope>
    <source>
        <strain evidence="10">CBS 540.89</strain>
    </source>
</reference>
<keyword evidence="3" id="KW-0812">Transmembrane</keyword>
<evidence type="ECO:0000256" key="5">
    <source>
        <dbReference type="ARBA" id="ARBA00023026"/>
    </source>
</evidence>
<evidence type="ECO:0000256" key="9">
    <source>
        <dbReference type="SAM" id="MobiDB-lite"/>
    </source>
</evidence>